<name>A0AAX4HJG5_9BACT</name>
<proteinExistence type="predicted"/>
<feature type="transmembrane region" description="Helical" evidence="2">
    <location>
        <begin position="12"/>
        <end position="33"/>
    </location>
</feature>
<protein>
    <submittedName>
        <fullName evidence="3">Uncharacterized protein</fullName>
    </submittedName>
</protein>
<keyword evidence="2" id="KW-0812">Transmembrane</keyword>
<gene>
    <name evidence="3" type="ORF">SOO65_11785</name>
</gene>
<keyword evidence="2" id="KW-1133">Transmembrane helix</keyword>
<dbReference type="EMBL" id="CP139487">
    <property type="protein sequence ID" value="WPU63367.1"/>
    <property type="molecule type" value="Genomic_DNA"/>
</dbReference>
<reference evidence="3 4" key="1">
    <citation type="submission" date="2023-11" db="EMBL/GenBank/DDBJ databases">
        <title>Peredibacter starrii A3.12.</title>
        <authorList>
            <person name="Mitchell R.J."/>
        </authorList>
    </citation>
    <scope>NUCLEOTIDE SEQUENCE [LARGE SCALE GENOMIC DNA]</scope>
    <source>
        <strain evidence="3 4">A3.12</strain>
    </source>
</reference>
<evidence type="ECO:0000256" key="2">
    <source>
        <dbReference type="SAM" id="Phobius"/>
    </source>
</evidence>
<evidence type="ECO:0000256" key="1">
    <source>
        <dbReference type="SAM" id="Coils"/>
    </source>
</evidence>
<feature type="coiled-coil region" evidence="1">
    <location>
        <begin position="585"/>
        <end position="612"/>
    </location>
</feature>
<sequence>MKHFSKILKNQAGVSLLFTIMIVALALGGLGYVTTEMLPKLHSEKKKAESTIDYRVFISSLNDYLIHGIRERWCLSVNNGVTDLLLSNDCGSGKAMEDIVTHPGNLERILWGPENIGTPLNAMPSAESANRILALNYVRYHQTPQKASRLLAYEDVYPTDGKMKFKVTQAILQDMTDQHPLYLISKSVRDCVNEVNIEIFQVKDYNNIGAGEERKIGINITTDISRTRFSCTVMRTADSTAYYTFYPRRLHTFSLIKYGNLDTKALNEFRGPVYVAGDLVLPPEGYDKDQGSVFYAPLVLGMYNSGGGTGSTFRAGRVVNSNGADYTFNDRGHPHLSKQDNYPNFRGFLGGLNLDATEDKGFYNLYNHASQTAVNQALLEQCIEETKVQTTPSMNNNSRLGFTNYDVSSNGSKTTKKILLGFNLRNRFKPSSMSPDVISEEDNSGNWWGGGKKDPIIVFSIPTPPPGLTSLGEFRLKNDDRSLRGTIGVGSEARMELDLSKLDVTENKIKDLIKSVEDAKKNNFYNAIQSDHIFSQLQEYKKFKDEGEDFKDECEEDANSDCVDWGFSKKDACLFGSCNDTEDAWDDYKDARKDLVNKLNELKDDLKDANKKPMASFQLANHTTSEGFVLNMKTLSFTYNQQWSMYFNMAKNKMSNDEKNLRFDFWPYHYGQWSRYVKLKISGDDGNDLTLITDNGYQYNNLSVSNWRKTDNYDNFSGDPDDKWDPRPKEIYDLSCPSGMGIADWDLDMSGSTNFAWNYANTPPGAQVDTPNHDPISSIEFTMPTDNSPILEGHAASFSKSVVEECIIPPNRNRVYGFYVCNKLVIQGGRSEPLYMIGTFIVKDLIQPVDGSTQVHWHSIWDTKATDLVMTDFSSSKGVCQNTNLLMSYTWKDLKESPAIMARVNACSPMDMVSNGPNNFSWTTVDPDIGIANPGDAMTSQKVNRIQKWVIREDSRVDMIR</sequence>
<dbReference type="Proteomes" id="UP001324634">
    <property type="component" value="Chromosome"/>
</dbReference>
<dbReference type="AlphaFoldDB" id="A0AAX4HJG5"/>
<evidence type="ECO:0000313" key="4">
    <source>
        <dbReference type="Proteomes" id="UP001324634"/>
    </source>
</evidence>
<keyword evidence="4" id="KW-1185">Reference proteome</keyword>
<dbReference type="RefSeq" id="WP_321389942.1">
    <property type="nucleotide sequence ID" value="NZ_CP139487.1"/>
</dbReference>
<accession>A0AAX4HJG5</accession>
<keyword evidence="2" id="KW-0472">Membrane</keyword>
<keyword evidence="1" id="KW-0175">Coiled coil</keyword>
<organism evidence="3 4">
    <name type="scientific">Peredibacter starrii</name>
    <dbReference type="NCBI Taxonomy" id="28202"/>
    <lineage>
        <taxon>Bacteria</taxon>
        <taxon>Pseudomonadati</taxon>
        <taxon>Bdellovibrionota</taxon>
        <taxon>Bacteriovoracia</taxon>
        <taxon>Bacteriovoracales</taxon>
        <taxon>Bacteriovoracaceae</taxon>
        <taxon>Peredibacter</taxon>
    </lineage>
</organism>
<dbReference type="KEGG" id="psti:SOO65_11785"/>
<evidence type="ECO:0000313" key="3">
    <source>
        <dbReference type="EMBL" id="WPU63367.1"/>
    </source>
</evidence>